<comment type="caution">
    <text evidence="3">The sequence shown here is derived from an EMBL/GenBank/DDBJ whole genome shotgun (WGS) entry which is preliminary data.</text>
</comment>
<organism evidence="3 4">
    <name type="scientific">Phenylobacterium terrae</name>
    <dbReference type="NCBI Taxonomy" id="2665495"/>
    <lineage>
        <taxon>Bacteria</taxon>
        <taxon>Pseudomonadati</taxon>
        <taxon>Pseudomonadota</taxon>
        <taxon>Alphaproteobacteria</taxon>
        <taxon>Caulobacterales</taxon>
        <taxon>Caulobacteraceae</taxon>
        <taxon>Phenylobacterium</taxon>
    </lineage>
</organism>
<gene>
    <name evidence="3" type="ORF">ACFSC0_10000</name>
</gene>
<feature type="transmembrane region" description="Helical" evidence="1">
    <location>
        <begin position="124"/>
        <end position="144"/>
    </location>
</feature>
<feature type="transmembrane region" description="Helical" evidence="1">
    <location>
        <begin position="279"/>
        <end position="299"/>
    </location>
</feature>
<dbReference type="Pfam" id="PF02517">
    <property type="entry name" value="Rce1-like"/>
    <property type="match status" value="1"/>
</dbReference>
<dbReference type="Proteomes" id="UP001597237">
    <property type="component" value="Unassembled WGS sequence"/>
</dbReference>
<dbReference type="GO" id="GO:0016787">
    <property type="term" value="F:hydrolase activity"/>
    <property type="evidence" value="ECO:0007669"/>
    <property type="project" value="UniProtKB-KW"/>
</dbReference>
<keyword evidence="4" id="KW-1185">Reference proteome</keyword>
<feature type="transmembrane region" description="Helical" evidence="1">
    <location>
        <begin position="26"/>
        <end position="55"/>
    </location>
</feature>
<name>A0ABW4N4X6_9CAUL</name>
<dbReference type="InterPro" id="IPR003675">
    <property type="entry name" value="Rce1/LyrA-like_dom"/>
</dbReference>
<keyword evidence="3" id="KW-0378">Hydrolase</keyword>
<evidence type="ECO:0000256" key="1">
    <source>
        <dbReference type="SAM" id="Phobius"/>
    </source>
</evidence>
<sequence>MSALQTETPAFLAVVGPGERRWWRPLAVVLGGGGLAFLVSVLVSGLALVGSAIAFADDLGGSFSAAIETLTQAHGGRPLTSYLAELSTIGLGFAAALAVFLMVASRVYGRPMMSFITAAGRFRWRAVAGGFLVAAPMILLVIGLEVQRSPPPETAPLLRDETTGAKLAYVTAAAVFLFLAAFAEEVVFRGWAQQQVRAFTRRLWIILLVPGVLFSLGHADPNPDAFLVRAAMGVAWGWIALRTDGVEFTTGAHLANNLMISFFLTPITFEPPKPLPFDFISLGLELMVLMALIAVVEYARRRPSLGRRLGIVT</sequence>
<reference evidence="4" key="1">
    <citation type="journal article" date="2019" name="Int. J. Syst. Evol. Microbiol.">
        <title>The Global Catalogue of Microorganisms (GCM) 10K type strain sequencing project: providing services to taxonomists for standard genome sequencing and annotation.</title>
        <authorList>
            <consortium name="The Broad Institute Genomics Platform"/>
            <consortium name="The Broad Institute Genome Sequencing Center for Infectious Disease"/>
            <person name="Wu L."/>
            <person name="Ma J."/>
        </authorList>
    </citation>
    <scope>NUCLEOTIDE SEQUENCE [LARGE SCALE GENOMIC DNA]</scope>
    <source>
        <strain evidence="4">DFY28</strain>
    </source>
</reference>
<proteinExistence type="predicted"/>
<keyword evidence="1" id="KW-1133">Transmembrane helix</keyword>
<feature type="transmembrane region" description="Helical" evidence="1">
    <location>
        <begin position="82"/>
        <end position="103"/>
    </location>
</feature>
<keyword evidence="1" id="KW-0472">Membrane</keyword>
<evidence type="ECO:0000313" key="4">
    <source>
        <dbReference type="Proteomes" id="UP001597237"/>
    </source>
</evidence>
<dbReference type="EC" id="3.4.-.-" evidence="3"/>
<feature type="domain" description="CAAX prenyl protease 2/Lysostaphin resistance protein A-like" evidence="2">
    <location>
        <begin position="170"/>
        <end position="259"/>
    </location>
</feature>
<dbReference type="RefSeq" id="WP_377283084.1">
    <property type="nucleotide sequence ID" value="NZ_JBHRSI010000008.1"/>
</dbReference>
<feature type="transmembrane region" description="Helical" evidence="1">
    <location>
        <begin position="164"/>
        <end position="183"/>
    </location>
</feature>
<accession>A0ABW4N4X6</accession>
<evidence type="ECO:0000313" key="3">
    <source>
        <dbReference type="EMBL" id="MFD1783725.1"/>
    </source>
</evidence>
<evidence type="ECO:0000259" key="2">
    <source>
        <dbReference type="Pfam" id="PF02517"/>
    </source>
</evidence>
<keyword evidence="1" id="KW-0812">Transmembrane</keyword>
<dbReference type="EMBL" id="JBHUEY010000001">
    <property type="protein sequence ID" value="MFD1783725.1"/>
    <property type="molecule type" value="Genomic_DNA"/>
</dbReference>
<protein>
    <submittedName>
        <fullName evidence="3">CPBP family intramembrane glutamic endopeptidase</fullName>
        <ecNumber evidence="3">3.4.-.-</ecNumber>
    </submittedName>
</protein>
<feature type="transmembrane region" description="Helical" evidence="1">
    <location>
        <begin position="203"/>
        <end position="219"/>
    </location>
</feature>